<sequence length="118" mass="13299">MTPHNSDNTRRSDTRSHRSRPQCPLALIQQHAEGAFHEFMGRQETQTVRYQGDYPMERTLSKHARLPSVDGGRFFPRSLPLLYPHSLATYLLVCKSSKTNESELRPPPGGPLMPTAVG</sequence>
<dbReference type="Proteomes" id="UP000054549">
    <property type="component" value="Unassembled WGS sequence"/>
</dbReference>
<protein>
    <submittedName>
        <fullName evidence="2">Uncharacterized protein</fullName>
    </submittedName>
</protein>
<dbReference type="EMBL" id="KN818630">
    <property type="protein sequence ID" value="KIL54797.1"/>
    <property type="molecule type" value="Genomic_DNA"/>
</dbReference>
<evidence type="ECO:0000256" key="1">
    <source>
        <dbReference type="SAM" id="MobiDB-lite"/>
    </source>
</evidence>
<keyword evidence="3" id="KW-1185">Reference proteome</keyword>
<feature type="region of interest" description="Disordered" evidence="1">
    <location>
        <begin position="1"/>
        <end position="22"/>
    </location>
</feature>
<proteinExistence type="predicted"/>
<evidence type="ECO:0000313" key="3">
    <source>
        <dbReference type="Proteomes" id="UP000054549"/>
    </source>
</evidence>
<accession>A0A0C2W105</accession>
<dbReference type="InParanoid" id="A0A0C2W105"/>
<dbReference type="HOGENOM" id="CLU_2072551_0_0_1"/>
<evidence type="ECO:0000313" key="2">
    <source>
        <dbReference type="EMBL" id="KIL54797.1"/>
    </source>
</evidence>
<organism evidence="2 3">
    <name type="scientific">Amanita muscaria (strain Koide BX008)</name>
    <dbReference type="NCBI Taxonomy" id="946122"/>
    <lineage>
        <taxon>Eukaryota</taxon>
        <taxon>Fungi</taxon>
        <taxon>Dikarya</taxon>
        <taxon>Basidiomycota</taxon>
        <taxon>Agaricomycotina</taxon>
        <taxon>Agaricomycetes</taxon>
        <taxon>Agaricomycetidae</taxon>
        <taxon>Agaricales</taxon>
        <taxon>Pluteineae</taxon>
        <taxon>Amanitaceae</taxon>
        <taxon>Amanita</taxon>
    </lineage>
</organism>
<name>A0A0C2W105_AMAMK</name>
<feature type="region of interest" description="Disordered" evidence="1">
    <location>
        <begin position="99"/>
        <end position="118"/>
    </location>
</feature>
<feature type="compositionally biased region" description="Basic and acidic residues" evidence="1">
    <location>
        <begin position="7"/>
        <end position="16"/>
    </location>
</feature>
<dbReference type="AlphaFoldDB" id="A0A0C2W105"/>
<reference evidence="2 3" key="1">
    <citation type="submission" date="2014-04" db="EMBL/GenBank/DDBJ databases">
        <title>Evolutionary Origins and Diversification of the Mycorrhizal Mutualists.</title>
        <authorList>
            <consortium name="DOE Joint Genome Institute"/>
            <consortium name="Mycorrhizal Genomics Consortium"/>
            <person name="Kohler A."/>
            <person name="Kuo A."/>
            <person name="Nagy L.G."/>
            <person name="Floudas D."/>
            <person name="Copeland A."/>
            <person name="Barry K.W."/>
            <person name="Cichocki N."/>
            <person name="Veneault-Fourrey C."/>
            <person name="LaButti K."/>
            <person name="Lindquist E.A."/>
            <person name="Lipzen A."/>
            <person name="Lundell T."/>
            <person name="Morin E."/>
            <person name="Murat C."/>
            <person name="Riley R."/>
            <person name="Ohm R."/>
            <person name="Sun H."/>
            <person name="Tunlid A."/>
            <person name="Henrissat B."/>
            <person name="Grigoriev I.V."/>
            <person name="Hibbett D.S."/>
            <person name="Martin F."/>
        </authorList>
    </citation>
    <scope>NUCLEOTIDE SEQUENCE [LARGE SCALE GENOMIC DNA]</scope>
    <source>
        <strain evidence="2 3">Koide BX008</strain>
    </source>
</reference>
<gene>
    <name evidence="2" type="ORF">M378DRAFT_18543</name>
</gene>